<feature type="transmembrane region" description="Helical" evidence="4">
    <location>
        <begin position="69"/>
        <end position="92"/>
    </location>
</feature>
<dbReference type="PANTHER" id="PTHR24173:SF74">
    <property type="entry name" value="ANKYRIN REPEAT DOMAIN-CONTAINING PROTEIN 16"/>
    <property type="match status" value="1"/>
</dbReference>
<keyword evidence="4" id="KW-0812">Transmembrane</keyword>
<dbReference type="Gene3D" id="1.25.40.20">
    <property type="entry name" value="Ankyrin repeat-containing domain"/>
    <property type="match status" value="1"/>
</dbReference>
<dbReference type="PANTHER" id="PTHR24173">
    <property type="entry name" value="ANKYRIN REPEAT CONTAINING"/>
    <property type="match status" value="1"/>
</dbReference>
<dbReference type="Proteomes" id="UP000683360">
    <property type="component" value="Unassembled WGS sequence"/>
</dbReference>
<evidence type="ECO:0000256" key="3">
    <source>
        <dbReference type="PROSITE-ProRule" id="PRU00023"/>
    </source>
</evidence>
<dbReference type="PROSITE" id="PS50088">
    <property type="entry name" value="ANK_REPEAT"/>
    <property type="match status" value="2"/>
</dbReference>
<feature type="repeat" description="ANK" evidence="3">
    <location>
        <begin position="339"/>
        <end position="371"/>
    </location>
</feature>
<dbReference type="OrthoDB" id="6151006at2759"/>
<sequence>MAKINGSRITVSANIILTASLITRTLTFGFIFMSIYIKVKDDILDEEVIKIIDLEVIAGMPLGTTIKSIVFSLIGVFVVELITGIVGLYGAFRREKLMLVVAVVLSSFMICVYIIYIVLLSIIYHKKTELYNTLLDYTKAYESGNNYLSYWNRVETFPEFLTKLGCQNSSPERHYCWSLYVQELGSYLEIYIGIIVTCMVCQICSIVAAEYIFRKLEFKEKKPSISENKYYLLLSLKHGILRNLIIFIKDNWSRCGKKLTSIRGVIEQEVQNLYNRSNSRQLYYNGGKDDNKLLRYMFDSKLRERYGDTALHTAARYGHAGVTRILISDRCRLNEQNKNGDTALHISSALKRKKIAKLLVEAGIDVYIVNKQEETAIDVAKRKDHPEVIITITSLLKTKAQIHPSPKMVNFSEIPVDIDGPVVVPDEDLPVQKPEKTEKGSKFFSFLKKKKKVNKCKTKCI</sequence>
<evidence type="ECO:0000256" key="2">
    <source>
        <dbReference type="ARBA" id="ARBA00023043"/>
    </source>
</evidence>
<accession>A0A8S3U5Q3</accession>
<protein>
    <submittedName>
        <fullName evidence="5">ANKRD6</fullName>
    </submittedName>
</protein>
<feature type="transmembrane region" description="Helical" evidence="4">
    <location>
        <begin position="12"/>
        <end position="37"/>
    </location>
</feature>
<organism evidence="5 6">
    <name type="scientific">Mytilus edulis</name>
    <name type="common">Blue mussel</name>
    <dbReference type="NCBI Taxonomy" id="6550"/>
    <lineage>
        <taxon>Eukaryota</taxon>
        <taxon>Metazoa</taxon>
        <taxon>Spiralia</taxon>
        <taxon>Lophotrochozoa</taxon>
        <taxon>Mollusca</taxon>
        <taxon>Bivalvia</taxon>
        <taxon>Autobranchia</taxon>
        <taxon>Pteriomorphia</taxon>
        <taxon>Mytilida</taxon>
        <taxon>Mytiloidea</taxon>
        <taxon>Mytilidae</taxon>
        <taxon>Mytilinae</taxon>
        <taxon>Mytilus</taxon>
    </lineage>
</organism>
<dbReference type="SMART" id="SM00248">
    <property type="entry name" value="ANK"/>
    <property type="match status" value="3"/>
</dbReference>
<dbReference type="PROSITE" id="PS50297">
    <property type="entry name" value="ANK_REP_REGION"/>
    <property type="match status" value="2"/>
</dbReference>
<comment type="caution">
    <text evidence="5">The sequence shown here is derived from an EMBL/GenBank/DDBJ whole genome shotgun (WGS) entry which is preliminary data.</text>
</comment>
<feature type="transmembrane region" description="Helical" evidence="4">
    <location>
        <begin position="99"/>
        <end position="124"/>
    </location>
</feature>
<keyword evidence="6" id="KW-1185">Reference proteome</keyword>
<name>A0A8S3U5Q3_MYTED</name>
<dbReference type="InterPro" id="IPR002110">
    <property type="entry name" value="Ankyrin_rpt"/>
</dbReference>
<keyword evidence="4" id="KW-1133">Transmembrane helix</keyword>
<keyword evidence="1" id="KW-0677">Repeat</keyword>
<feature type="repeat" description="ANK" evidence="3">
    <location>
        <begin position="306"/>
        <end position="338"/>
    </location>
</feature>
<dbReference type="Pfam" id="PF12796">
    <property type="entry name" value="Ank_2"/>
    <property type="match status" value="1"/>
</dbReference>
<dbReference type="InterPro" id="IPR036770">
    <property type="entry name" value="Ankyrin_rpt-contain_sf"/>
</dbReference>
<gene>
    <name evidence="5" type="ORF">MEDL_51153</name>
</gene>
<evidence type="ECO:0000313" key="6">
    <source>
        <dbReference type="Proteomes" id="UP000683360"/>
    </source>
</evidence>
<keyword evidence="4" id="KW-0472">Membrane</keyword>
<reference evidence="5" key="1">
    <citation type="submission" date="2021-03" db="EMBL/GenBank/DDBJ databases">
        <authorList>
            <person name="Bekaert M."/>
        </authorList>
    </citation>
    <scope>NUCLEOTIDE SEQUENCE</scope>
</reference>
<evidence type="ECO:0000256" key="1">
    <source>
        <dbReference type="ARBA" id="ARBA00022737"/>
    </source>
</evidence>
<keyword evidence="2 3" id="KW-0040">ANK repeat</keyword>
<dbReference type="SUPFAM" id="SSF48403">
    <property type="entry name" value="Ankyrin repeat"/>
    <property type="match status" value="1"/>
</dbReference>
<feature type="transmembrane region" description="Helical" evidence="4">
    <location>
        <begin position="190"/>
        <end position="213"/>
    </location>
</feature>
<dbReference type="EMBL" id="CAJPWZ010002489">
    <property type="protein sequence ID" value="CAG2238748.1"/>
    <property type="molecule type" value="Genomic_DNA"/>
</dbReference>
<dbReference type="AlphaFoldDB" id="A0A8S3U5Q3"/>
<evidence type="ECO:0000313" key="5">
    <source>
        <dbReference type="EMBL" id="CAG2238748.1"/>
    </source>
</evidence>
<evidence type="ECO:0000256" key="4">
    <source>
        <dbReference type="SAM" id="Phobius"/>
    </source>
</evidence>
<proteinExistence type="predicted"/>